<proteinExistence type="predicted"/>
<evidence type="ECO:0000313" key="2">
    <source>
        <dbReference type="Proteomes" id="UP000789920"/>
    </source>
</evidence>
<name>A0ACA9NLD6_9GLOM</name>
<gene>
    <name evidence="1" type="ORF">RPERSI_LOCUS8352</name>
</gene>
<keyword evidence="2" id="KW-1185">Reference proteome</keyword>
<evidence type="ECO:0000313" key="1">
    <source>
        <dbReference type="EMBL" id="CAG8662999.1"/>
    </source>
</evidence>
<dbReference type="EMBL" id="CAJVQC010015038">
    <property type="protein sequence ID" value="CAG8662999.1"/>
    <property type="molecule type" value="Genomic_DNA"/>
</dbReference>
<comment type="caution">
    <text evidence="1">The sequence shown here is derived from an EMBL/GenBank/DDBJ whole genome shotgun (WGS) entry which is preliminary data.</text>
</comment>
<sequence length="99" mass="11075">MLYMQNLMNLYIRGNCISSVLSEFANVSNSSKKSHCDSASNSPNIAERLLNKSFFKSSTYKIFLEVGIFNESLLKKTFKKAHANSGPLSPPNRQILKGK</sequence>
<protein>
    <submittedName>
        <fullName evidence="1">8366_t:CDS:1</fullName>
    </submittedName>
</protein>
<reference evidence="1" key="1">
    <citation type="submission" date="2021-06" db="EMBL/GenBank/DDBJ databases">
        <authorList>
            <person name="Kallberg Y."/>
            <person name="Tangrot J."/>
            <person name="Rosling A."/>
        </authorList>
    </citation>
    <scope>NUCLEOTIDE SEQUENCE</scope>
    <source>
        <strain evidence="1">MA461A</strain>
    </source>
</reference>
<dbReference type="Proteomes" id="UP000789920">
    <property type="component" value="Unassembled WGS sequence"/>
</dbReference>
<accession>A0ACA9NLD6</accession>
<organism evidence="1 2">
    <name type="scientific">Racocetra persica</name>
    <dbReference type="NCBI Taxonomy" id="160502"/>
    <lineage>
        <taxon>Eukaryota</taxon>
        <taxon>Fungi</taxon>
        <taxon>Fungi incertae sedis</taxon>
        <taxon>Mucoromycota</taxon>
        <taxon>Glomeromycotina</taxon>
        <taxon>Glomeromycetes</taxon>
        <taxon>Diversisporales</taxon>
        <taxon>Gigasporaceae</taxon>
        <taxon>Racocetra</taxon>
    </lineage>
</organism>